<evidence type="ECO:0000256" key="1">
    <source>
        <dbReference type="SAM" id="MobiDB-lite"/>
    </source>
</evidence>
<accession>A0A0A1TWI7</accession>
<gene>
    <name evidence="2" type="ORF">EIN_468470</name>
</gene>
<dbReference type="EMBL" id="KB207240">
    <property type="protein sequence ID" value="ELP83703.1"/>
    <property type="molecule type" value="Genomic_DNA"/>
</dbReference>
<feature type="region of interest" description="Disordered" evidence="1">
    <location>
        <begin position="304"/>
        <end position="323"/>
    </location>
</feature>
<proteinExistence type="predicted"/>
<dbReference type="RefSeq" id="XP_004183049.1">
    <property type="nucleotide sequence ID" value="XM_004183001.1"/>
</dbReference>
<name>A0A0A1TWI7_ENTIV</name>
<dbReference type="AlphaFoldDB" id="A0A0A1TWI7"/>
<dbReference type="GeneID" id="14882676"/>
<keyword evidence="3" id="KW-1185">Reference proteome</keyword>
<reference evidence="2 3" key="1">
    <citation type="submission" date="2012-10" db="EMBL/GenBank/DDBJ databases">
        <authorList>
            <person name="Zafar N."/>
            <person name="Inman J."/>
            <person name="Hall N."/>
            <person name="Lorenzi H."/>
            <person name="Caler E."/>
        </authorList>
    </citation>
    <scope>NUCLEOTIDE SEQUENCE [LARGE SCALE GENOMIC DNA]</scope>
    <source>
        <strain evidence="2 3">IP1</strain>
    </source>
</reference>
<sequence length="323" mass="36935">MAVKSKHNTIKNETLGICQWSQNEQQILEDELFRMQQAGQQFNGITSILKISGKFPSKTIQQITSRIKWCQIAPQTRPPWDDYCQNENFYTQRADQQTQSSFISPRNREMYLPSTKPPFERDRDTTRRRRFSLQGENNTVETPRDYFVLSQAQGEYNTQSGLGGQKNNLILIGTNSSSHSPRVYRQHSPVTFNVMQSTGVNTQNYLNKLLEENDTILNNLERQATSPGGNVDTQFILKFIENGNNTILQTKILAQLYMPFFSRKIEVPEELKTQIFPFIQSDLGIQMENIEFTNTSERKIKAMSVDGRGSSQMSSATGSISGF</sequence>
<dbReference type="KEGG" id="eiv:EIN_468470"/>
<feature type="compositionally biased region" description="Polar residues" evidence="1">
    <location>
        <begin position="309"/>
        <end position="323"/>
    </location>
</feature>
<evidence type="ECO:0000313" key="3">
    <source>
        <dbReference type="Proteomes" id="UP000014680"/>
    </source>
</evidence>
<dbReference type="Proteomes" id="UP000014680">
    <property type="component" value="Unassembled WGS sequence"/>
</dbReference>
<protein>
    <submittedName>
        <fullName evidence="2">Uncharacterized protein</fullName>
    </submittedName>
</protein>
<dbReference type="VEuPathDB" id="AmoebaDB:EIN_468470"/>
<organism evidence="2 3">
    <name type="scientific">Entamoeba invadens IP1</name>
    <dbReference type="NCBI Taxonomy" id="370355"/>
    <lineage>
        <taxon>Eukaryota</taxon>
        <taxon>Amoebozoa</taxon>
        <taxon>Evosea</taxon>
        <taxon>Archamoebae</taxon>
        <taxon>Mastigamoebida</taxon>
        <taxon>Entamoebidae</taxon>
        <taxon>Entamoeba</taxon>
    </lineage>
</organism>
<evidence type="ECO:0000313" key="2">
    <source>
        <dbReference type="EMBL" id="ELP83703.1"/>
    </source>
</evidence>
<dbReference type="OrthoDB" id="29719at2759"/>
<feature type="region of interest" description="Disordered" evidence="1">
    <location>
        <begin position="108"/>
        <end position="127"/>
    </location>
</feature>